<dbReference type="Gene3D" id="3.40.190.10">
    <property type="entry name" value="Periplasmic binding protein-like II"/>
    <property type="match status" value="1"/>
</dbReference>
<dbReference type="InterPro" id="IPR006665">
    <property type="entry name" value="OmpA-like"/>
</dbReference>
<evidence type="ECO:0000313" key="7">
    <source>
        <dbReference type="EMBL" id="TLM91685.1"/>
    </source>
</evidence>
<dbReference type="OrthoDB" id="9763897at2"/>
<evidence type="ECO:0000256" key="3">
    <source>
        <dbReference type="ARBA" id="ARBA00023237"/>
    </source>
</evidence>
<dbReference type="PRINTS" id="PR01021">
    <property type="entry name" value="OMPADOMAIN"/>
</dbReference>
<keyword evidence="2 4" id="KW-0472">Membrane</keyword>
<evidence type="ECO:0000313" key="8">
    <source>
        <dbReference type="Proteomes" id="UP000305517"/>
    </source>
</evidence>
<dbReference type="PROSITE" id="PS51123">
    <property type="entry name" value="OMPA_2"/>
    <property type="match status" value="1"/>
</dbReference>
<gene>
    <name evidence="7" type="ORF">FDY95_14070</name>
</gene>
<feature type="transmembrane region" description="Helical" evidence="5">
    <location>
        <begin position="53"/>
        <end position="71"/>
    </location>
</feature>
<proteinExistence type="predicted"/>
<dbReference type="Pfam" id="PF00691">
    <property type="entry name" value="OmpA"/>
    <property type="match status" value="1"/>
</dbReference>
<evidence type="ECO:0000256" key="5">
    <source>
        <dbReference type="SAM" id="Phobius"/>
    </source>
</evidence>
<evidence type="ECO:0000259" key="6">
    <source>
        <dbReference type="PROSITE" id="PS51123"/>
    </source>
</evidence>
<dbReference type="PANTHER" id="PTHR30329:SF21">
    <property type="entry name" value="LIPOPROTEIN YIAD-RELATED"/>
    <property type="match status" value="1"/>
</dbReference>
<keyword evidence="8" id="KW-1185">Reference proteome</keyword>
<evidence type="ECO:0000256" key="4">
    <source>
        <dbReference type="PROSITE-ProRule" id="PRU00473"/>
    </source>
</evidence>
<evidence type="ECO:0000256" key="1">
    <source>
        <dbReference type="ARBA" id="ARBA00004442"/>
    </source>
</evidence>
<organism evidence="7 8">
    <name type="scientific">Hymenobacter jeollabukensis</name>
    <dbReference type="NCBI Taxonomy" id="2025313"/>
    <lineage>
        <taxon>Bacteria</taxon>
        <taxon>Pseudomonadati</taxon>
        <taxon>Bacteroidota</taxon>
        <taxon>Cytophagia</taxon>
        <taxon>Cytophagales</taxon>
        <taxon>Hymenobacteraceae</taxon>
        <taxon>Hymenobacter</taxon>
    </lineage>
</organism>
<dbReference type="AlphaFoldDB" id="A0A5R8WNR3"/>
<sequence>MRTVRRRSYAEPLKDQIPHFLIPHILLIPHIPHIPHIPTTFFTLPIMTTRGKIVIGLLLVLAAYFGINKLISSGAVFQKAETQSVLLNSIELPTQAGGSRTNVAVPLAPLPATTPAEKGTPVTWEVMAWNSQMGAMLANGGPRSTEGSAMAANGIDMQIVRQDDVAKMQADLVKNALDLQNNPQTPGLIVSIMGDGLPAFSAVQQQLEKAGTGLQILPYSPGKSFGEDKLMGPKEWLDNPKSALGKTIACYLRDGDQNIALKWCADNGLKVNPDETTYDPEAVNFMAASDFLVAAEKYILGKPEQRLKVVKGRSTGVKVDVVADAVATWTPGDVNIAKQKGGLVNIVSTKDYSNQMPNIMVTTKRWYDAHEKEVTGIITALAVAGDQVKSHPEALQRAADISSEVYGDKDKPGSYWLRYYKGVSEADRTGEVVELGGSKAFNFADNLTLFGLDNGGTNIYASVYKTFGDVQSRLYPKELPSYVPLDQMLDLSILKKLQAQYKGKTIAPAEQQQFVADDEIRQSVSKRAWNIEFETGRSAFTPAAEQDLNRLFDDLVVAGRLKVAVHGHTDNVGNADKNQQLSEQRALAVKSWLEAKSRSSFPDGRVQVYAHGALEPVAANTTEDGRAKNRRVEIVLGN</sequence>
<dbReference type="Gene3D" id="3.30.1330.60">
    <property type="entry name" value="OmpA-like domain"/>
    <property type="match status" value="1"/>
</dbReference>
<reference evidence="7 8" key="1">
    <citation type="submission" date="2019-05" db="EMBL/GenBank/DDBJ databases">
        <title>Hymenobacter edaphi sp. nov., isolated from abandoned arsenic-contaminated farmland soil.</title>
        <authorList>
            <person name="Nie L."/>
        </authorList>
    </citation>
    <scope>NUCLEOTIDE SEQUENCE [LARGE SCALE GENOMIC DNA]</scope>
    <source>
        <strain evidence="7 8">1-3-3-8</strain>
    </source>
</reference>
<accession>A0A5R8WNR3</accession>
<dbReference type="SUPFAM" id="SSF103088">
    <property type="entry name" value="OmpA-like"/>
    <property type="match status" value="1"/>
</dbReference>
<feature type="domain" description="OmpA-like" evidence="6">
    <location>
        <begin position="520"/>
        <end position="638"/>
    </location>
</feature>
<keyword evidence="5" id="KW-1133">Transmembrane helix</keyword>
<dbReference type="Proteomes" id="UP000305517">
    <property type="component" value="Unassembled WGS sequence"/>
</dbReference>
<evidence type="ECO:0000256" key="2">
    <source>
        <dbReference type="ARBA" id="ARBA00023136"/>
    </source>
</evidence>
<dbReference type="GO" id="GO:0009279">
    <property type="term" value="C:cell outer membrane"/>
    <property type="evidence" value="ECO:0007669"/>
    <property type="project" value="UniProtKB-SubCell"/>
</dbReference>
<comment type="caution">
    <text evidence="7">The sequence shown here is derived from an EMBL/GenBank/DDBJ whole genome shotgun (WGS) entry which is preliminary data.</text>
</comment>
<dbReference type="CDD" id="cd07185">
    <property type="entry name" value="OmpA_C-like"/>
    <property type="match status" value="1"/>
</dbReference>
<keyword evidence="5" id="KW-0812">Transmembrane</keyword>
<dbReference type="InterPro" id="IPR036737">
    <property type="entry name" value="OmpA-like_sf"/>
</dbReference>
<protein>
    <submittedName>
        <fullName evidence="7">OmpA family protein</fullName>
    </submittedName>
</protein>
<dbReference type="PANTHER" id="PTHR30329">
    <property type="entry name" value="STATOR ELEMENT OF FLAGELLAR MOTOR COMPLEX"/>
    <property type="match status" value="1"/>
</dbReference>
<comment type="subcellular location">
    <subcellularLocation>
        <location evidence="1">Cell outer membrane</location>
    </subcellularLocation>
</comment>
<name>A0A5R8WNR3_9BACT</name>
<dbReference type="EMBL" id="VAJM01000006">
    <property type="protein sequence ID" value="TLM91685.1"/>
    <property type="molecule type" value="Genomic_DNA"/>
</dbReference>
<dbReference type="InterPro" id="IPR050330">
    <property type="entry name" value="Bact_OuterMem_StrucFunc"/>
</dbReference>
<keyword evidence="3" id="KW-0998">Cell outer membrane</keyword>
<dbReference type="InterPro" id="IPR006664">
    <property type="entry name" value="OMP_bac"/>
</dbReference>